<reference evidence="2 3" key="1">
    <citation type="submission" date="2021-06" db="EMBL/GenBank/DDBJ databases">
        <title>Caerostris darwini draft genome.</title>
        <authorList>
            <person name="Kono N."/>
            <person name="Arakawa K."/>
        </authorList>
    </citation>
    <scope>NUCLEOTIDE SEQUENCE [LARGE SCALE GENOMIC DNA]</scope>
</reference>
<organism evidence="2 3">
    <name type="scientific">Caerostris darwini</name>
    <dbReference type="NCBI Taxonomy" id="1538125"/>
    <lineage>
        <taxon>Eukaryota</taxon>
        <taxon>Metazoa</taxon>
        <taxon>Ecdysozoa</taxon>
        <taxon>Arthropoda</taxon>
        <taxon>Chelicerata</taxon>
        <taxon>Arachnida</taxon>
        <taxon>Araneae</taxon>
        <taxon>Araneomorphae</taxon>
        <taxon>Entelegynae</taxon>
        <taxon>Araneoidea</taxon>
        <taxon>Araneidae</taxon>
        <taxon>Caerostris</taxon>
    </lineage>
</organism>
<comment type="caution">
    <text evidence="2">The sequence shown here is derived from an EMBL/GenBank/DDBJ whole genome shotgun (WGS) entry which is preliminary data.</text>
</comment>
<sequence length="99" mass="11250">MVRLALPTIPCGCFVEFQKSMPPISLNRLETGDTYRVTQLGEKCKGHSYSTTSHVNQLKAWPTQTDSDREDSSDEPADFSDNDFELRRNPRRACIKIIS</sequence>
<feature type="region of interest" description="Disordered" evidence="1">
    <location>
        <begin position="47"/>
        <end position="85"/>
    </location>
</feature>
<keyword evidence="3" id="KW-1185">Reference proteome</keyword>
<dbReference type="Proteomes" id="UP001054837">
    <property type="component" value="Unassembled WGS sequence"/>
</dbReference>
<protein>
    <submittedName>
        <fullName evidence="2">Uncharacterized protein</fullName>
    </submittedName>
</protein>
<dbReference type="AlphaFoldDB" id="A0AAV4NIA5"/>
<dbReference type="EMBL" id="BPLQ01001655">
    <property type="protein sequence ID" value="GIX83691.1"/>
    <property type="molecule type" value="Genomic_DNA"/>
</dbReference>
<evidence type="ECO:0000313" key="2">
    <source>
        <dbReference type="EMBL" id="GIX83691.1"/>
    </source>
</evidence>
<evidence type="ECO:0000313" key="3">
    <source>
        <dbReference type="Proteomes" id="UP001054837"/>
    </source>
</evidence>
<proteinExistence type="predicted"/>
<evidence type="ECO:0000256" key="1">
    <source>
        <dbReference type="SAM" id="MobiDB-lite"/>
    </source>
</evidence>
<name>A0AAV4NIA5_9ARAC</name>
<feature type="compositionally biased region" description="Acidic residues" evidence="1">
    <location>
        <begin position="68"/>
        <end position="83"/>
    </location>
</feature>
<accession>A0AAV4NIA5</accession>
<gene>
    <name evidence="2" type="ORF">CDAR_249941</name>
</gene>